<keyword evidence="4" id="KW-1185">Reference proteome</keyword>
<proteinExistence type="predicted"/>
<dbReference type="AlphaFoldDB" id="A0A2V3PST1"/>
<dbReference type="InterPro" id="IPR000601">
    <property type="entry name" value="PKD_dom"/>
</dbReference>
<dbReference type="Proteomes" id="UP000247973">
    <property type="component" value="Unassembled WGS sequence"/>
</dbReference>
<evidence type="ECO:0000256" key="1">
    <source>
        <dbReference type="SAM" id="SignalP"/>
    </source>
</evidence>
<comment type="caution">
    <text evidence="3">The sequence shown here is derived from an EMBL/GenBank/DDBJ whole genome shotgun (WGS) entry which is preliminary data.</text>
</comment>
<feature type="chain" id="PRO_5016015238" description="PKD domain-containing protein" evidence="1">
    <location>
        <begin position="20"/>
        <end position="496"/>
    </location>
</feature>
<keyword evidence="1" id="KW-0732">Signal</keyword>
<dbReference type="PROSITE" id="PS50093">
    <property type="entry name" value="PKD"/>
    <property type="match status" value="1"/>
</dbReference>
<evidence type="ECO:0000259" key="2">
    <source>
        <dbReference type="PROSITE" id="PS50093"/>
    </source>
</evidence>
<organism evidence="3 4">
    <name type="scientific">Dysgonomonas alginatilytica</name>
    <dbReference type="NCBI Taxonomy" id="1605892"/>
    <lineage>
        <taxon>Bacteria</taxon>
        <taxon>Pseudomonadati</taxon>
        <taxon>Bacteroidota</taxon>
        <taxon>Bacteroidia</taxon>
        <taxon>Bacteroidales</taxon>
        <taxon>Dysgonomonadaceae</taxon>
        <taxon>Dysgonomonas</taxon>
    </lineage>
</organism>
<evidence type="ECO:0000313" key="3">
    <source>
        <dbReference type="EMBL" id="PXV62091.1"/>
    </source>
</evidence>
<reference evidence="3 4" key="1">
    <citation type="submission" date="2018-03" db="EMBL/GenBank/DDBJ databases">
        <title>Genomic Encyclopedia of Archaeal and Bacterial Type Strains, Phase II (KMG-II): from individual species to whole genera.</title>
        <authorList>
            <person name="Goeker M."/>
        </authorList>
    </citation>
    <scope>NUCLEOTIDE SEQUENCE [LARGE SCALE GENOMIC DNA]</scope>
    <source>
        <strain evidence="3 4">DSM 100214</strain>
    </source>
</reference>
<name>A0A2V3PST1_9BACT</name>
<sequence>MKKIVFLFLLAVSCFQAQAQKEAANWFFGSGCGLDFINTVTKNDASSVAVTDVPTNQSSPLSTYEGCFSLSDSDGRIIVFSDGMRVYNKDKALIASGLRGNSSSAQSGILIPWPEKPGFYFIISNAQSGTGSGGIFYSVFDAAGNSGNGLVTNINTALKTTGYVTTTNLYENVTSVKHDNGTDYWLLNRTGQYMFAWLITKNGFVNLEPTAITTIPGTVSTIPMVSEGYMKMSPDGKQICHANIDAPNGEVLLADFDNSTGKISNIKLRNIYPGGNSALGRIYGVEFSPSGKNMFISQLNGGLYVIPTAEFMTATPKLITSLIGIVQTGPDGRLYGIIKSGKRLGIIPNPEDDIPNIKIHLFENYLTGTAEWGLPTFVASFFNAKAVDKSFVCVGNDFKYTVEISMSGAIADQPTKLEWNFGDGSAKVNQTIVSGTTIYKQTHNYTATGKYNITITPYKSNGAALSPVTLPANVTDCIFRTNRMIRTDLLNTAQQK</sequence>
<accession>A0A2V3PST1</accession>
<feature type="signal peptide" evidence="1">
    <location>
        <begin position="1"/>
        <end position="19"/>
    </location>
</feature>
<dbReference type="SUPFAM" id="SSF49299">
    <property type="entry name" value="PKD domain"/>
    <property type="match status" value="1"/>
</dbReference>
<protein>
    <recommendedName>
        <fullName evidence="2">PKD domain-containing protein</fullName>
    </recommendedName>
</protein>
<gene>
    <name evidence="3" type="ORF">CLV62_12246</name>
</gene>
<dbReference type="InterPro" id="IPR035986">
    <property type="entry name" value="PKD_dom_sf"/>
</dbReference>
<evidence type="ECO:0000313" key="4">
    <source>
        <dbReference type="Proteomes" id="UP000247973"/>
    </source>
</evidence>
<dbReference type="InterPro" id="IPR013783">
    <property type="entry name" value="Ig-like_fold"/>
</dbReference>
<dbReference type="OrthoDB" id="993841at2"/>
<dbReference type="EMBL" id="QICL01000022">
    <property type="protein sequence ID" value="PXV62091.1"/>
    <property type="molecule type" value="Genomic_DNA"/>
</dbReference>
<dbReference type="Gene3D" id="2.60.40.10">
    <property type="entry name" value="Immunoglobulins"/>
    <property type="match status" value="1"/>
</dbReference>
<dbReference type="Pfam" id="PF18911">
    <property type="entry name" value="PKD_4"/>
    <property type="match status" value="1"/>
</dbReference>
<feature type="domain" description="PKD" evidence="2">
    <location>
        <begin position="403"/>
        <end position="466"/>
    </location>
</feature>
<dbReference type="SUPFAM" id="SSF50993">
    <property type="entry name" value="Peptidase/esterase 'gauge' domain"/>
    <property type="match status" value="1"/>
</dbReference>
<dbReference type="RefSeq" id="WP_110311639.1">
    <property type="nucleotide sequence ID" value="NZ_QICL01000022.1"/>
</dbReference>